<evidence type="ECO:0000256" key="2">
    <source>
        <dbReference type="ARBA" id="ARBA00022679"/>
    </source>
</evidence>
<dbReference type="PANTHER" id="PTHR43320">
    <property type="entry name" value="SUGAR KINASE"/>
    <property type="match status" value="1"/>
</dbReference>
<feature type="domain" description="Carbohydrate kinase PfkB" evidence="4">
    <location>
        <begin position="1"/>
        <end position="299"/>
    </location>
</feature>
<dbReference type="Proteomes" id="UP000037729">
    <property type="component" value="Unassembled WGS sequence"/>
</dbReference>
<sequence length="319" mass="33593">MTELVTFGETMLRLSPPDDERLETADQYTVRAAGAESNVAVAAQRLGLDALWASKLPDSPVGRRVTGELKHHGVSVDIAWDDADSARQGTYYLEQGSPPRGNDVIYDRQNASVTTATPAELPTETIADAAGFHTSGITPALSETLESTTADLLSLAQDAGTTTSFDLNYRSKLWTPAEARSVLTELFPSVDVLVVAERDANVVLDRDGDAEAIARDLTAEYGFEATVITRGSDGALALADGTVTEQPTFESTDAHPVGTGDSFVGGFLSQYLSSGTVAEGLAWGAATAALKRTIPGDIAVVSPDEIRSILSGDTEAISR</sequence>
<dbReference type="RefSeq" id="WP_053967927.1">
    <property type="nucleotide sequence ID" value="NZ_JAWJXX010000009.1"/>
</dbReference>
<accession>A0A0N0BNP6</accession>
<keyword evidence="2" id="KW-0808">Transferase</keyword>
<dbReference type="OrthoDB" id="96179at2157"/>
<evidence type="ECO:0000256" key="1">
    <source>
        <dbReference type="ARBA" id="ARBA00010688"/>
    </source>
</evidence>
<protein>
    <submittedName>
        <fullName evidence="5">2-keto-3-deoxygluconate kinase</fullName>
    </submittedName>
</protein>
<evidence type="ECO:0000313" key="6">
    <source>
        <dbReference type="Proteomes" id="UP000037729"/>
    </source>
</evidence>
<dbReference type="PATRIC" id="fig|1705562.3.peg.143"/>
<dbReference type="CDD" id="cd01166">
    <property type="entry name" value="KdgK"/>
    <property type="match status" value="1"/>
</dbReference>
<evidence type="ECO:0000313" key="5">
    <source>
        <dbReference type="EMBL" id="KOX92774.1"/>
    </source>
</evidence>
<dbReference type="PANTHER" id="PTHR43320:SF2">
    <property type="entry name" value="2-DEHYDRO-3-DEOXYGLUCONOKINASE_2-DEHYDRO-3-DEOXYGALACTONOKINASE"/>
    <property type="match status" value="1"/>
</dbReference>
<dbReference type="Pfam" id="PF00294">
    <property type="entry name" value="PfkB"/>
    <property type="match status" value="1"/>
</dbReference>
<dbReference type="InterPro" id="IPR002139">
    <property type="entry name" value="Ribo/fructo_kinase"/>
</dbReference>
<dbReference type="InterPro" id="IPR011611">
    <property type="entry name" value="PfkB_dom"/>
</dbReference>
<dbReference type="NCBIfam" id="NF041332">
    <property type="entry name" value="KDG_KDGal_kin_Halo"/>
    <property type="match status" value="1"/>
</dbReference>
<proteinExistence type="inferred from homology"/>
<evidence type="ECO:0000256" key="3">
    <source>
        <dbReference type="ARBA" id="ARBA00022777"/>
    </source>
</evidence>
<dbReference type="PRINTS" id="PR00990">
    <property type="entry name" value="RIBOKINASE"/>
</dbReference>
<dbReference type="STRING" id="1705562.AMS69_09915"/>
<dbReference type="InterPro" id="IPR054871">
    <property type="entry name" value="KDG_KDGal_kin_Halo"/>
</dbReference>
<dbReference type="AlphaFoldDB" id="A0A0N0BNP6"/>
<dbReference type="Gene3D" id="3.40.1190.20">
    <property type="match status" value="1"/>
</dbReference>
<keyword evidence="3 5" id="KW-0418">Kinase</keyword>
<organism evidence="5 6">
    <name type="scientific">Haloarcula rubripromontorii</name>
    <dbReference type="NCBI Taxonomy" id="1705562"/>
    <lineage>
        <taxon>Archaea</taxon>
        <taxon>Methanobacteriati</taxon>
        <taxon>Methanobacteriota</taxon>
        <taxon>Stenosarchaea group</taxon>
        <taxon>Halobacteria</taxon>
        <taxon>Halobacteriales</taxon>
        <taxon>Haloarculaceae</taxon>
        <taxon>Haloarcula</taxon>
    </lineage>
</organism>
<reference evidence="5 6" key="1">
    <citation type="submission" date="2015-08" db="EMBL/GenBank/DDBJ databases">
        <title>Genomes of Isolates from Cabo Rojo, PR.</title>
        <authorList>
            <person name="Sanchez-Nieves R.L."/>
            <person name="Montalvo-Rodriguez R."/>
        </authorList>
    </citation>
    <scope>NUCLEOTIDE SEQUENCE [LARGE SCALE GENOMIC DNA]</scope>
    <source>
        <strain evidence="5 6">SL3</strain>
    </source>
</reference>
<dbReference type="InterPro" id="IPR052700">
    <property type="entry name" value="Carb_kinase_PfkB-like"/>
</dbReference>
<evidence type="ECO:0000259" key="4">
    <source>
        <dbReference type="Pfam" id="PF00294"/>
    </source>
</evidence>
<gene>
    <name evidence="5" type="ORF">AMS69_09915</name>
</gene>
<dbReference type="SUPFAM" id="SSF53613">
    <property type="entry name" value="Ribokinase-like"/>
    <property type="match status" value="1"/>
</dbReference>
<name>A0A0N0BNP6_9EURY</name>
<keyword evidence="6" id="KW-1185">Reference proteome</keyword>
<dbReference type="GO" id="GO:0016301">
    <property type="term" value="F:kinase activity"/>
    <property type="evidence" value="ECO:0007669"/>
    <property type="project" value="UniProtKB-KW"/>
</dbReference>
<comment type="caution">
    <text evidence="5">The sequence shown here is derived from an EMBL/GenBank/DDBJ whole genome shotgun (WGS) entry which is preliminary data.</text>
</comment>
<comment type="similarity">
    <text evidence="1">Belongs to the carbohydrate kinase PfkB family.</text>
</comment>
<dbReference type="EMBL" id="LIUF01000003">
    <property type="protein sequence ID" value="KOX92774.1"/>
    <property type="molecule type" value="Genomic_DNA"/>
</dbReference>
<dbReference type="InterPro" id="IPR029056">
    <property type="entry name" value="Ribokinase-like"/>
</dbReference>